<comment type="caution">
    <text evidence="15">Lacks conserved residue(s) required for the propagation of feature annotation.</text>
</comment>
<comment type="pathway">
    <text evidence="1 15 16">Cell wall biogenesis; peptidoglycan biosynthesis.</text>
</comment>
<keyword evidence="3 15" id="KW-0132">Cell division</keyword>
<reference evidence="21" key="2">
    <citation type="submission" date="2011-02" db="EMBL/GenBank/DDBJ databases">
        <title>The complete genome of Syntrophobotulus glycolicus DSM 8271.</title>
        <authorList>
            <person name="Lucas S."/>
            <person name="Copeland A."/>
            <person name="Lapidus A."/>
            <person name="Bruce D."/>
            <person name="Goodwin L."/>
            <person name="Pitluck S."/>
            <person name="Kyrpides N."/>
            <person name="Mavromatis K."/>
            <person name="Pagani I."/>
            <person name="Ivanova N."/>
            <person name="Mikhailova N."/>
            <person name="Chertkov O."/>
            <person name="Held B."/>
            <person name="Detter J.C."/>
            <person name="Tapia R."/>
            <person name="Han C."/>
            <person name="Land M."/>
            <person name="Hauser L."/>
            <person name="Markowitz V."/>
            <person name="Cheng J.-F."/>
            <person name="Hugenholtz P."/>
            <person name="Woyke T."/>
            <person name="Wu D."/>
            <person name="Spring S."/>
            <person name="Schroeder M."/>
            <person name="Brambilla E."/>
            <person name="Klenk H.-P."/>
            <person name="Eisen J.A."/>
        </authorList>
    </citation>
    <scope>NUCLEOTIDE SEQUENCE [LARGE SCALE GENOMIC DNA]</scope>
    <source>
        <strain evidence="21">DSM 8271 / FlGlyR</strain>
    </source>
</reference>
<feature type="binding site" evidence="15">
    <location>
        <begin position="157"/>
        <end position="158"/>
    </location>
    <ligand>
        <name>UDP-N-acetyl-alpha-D-muramoyl-L-alanyl-D-glutamate</name>
        <dbReference type="ChEBI" id="CHEBI:83900"/>
    </ligand>
</feature>
<evidence type="ECO:0000259" key="18">
    <source>
        <dbReference type="Pfam" id="PF02875"/>
    </source>
</evidence>
<feature type="binding site" evidence="15">
    <location>
        <begin position="115"/>
        <end position="121"/>
    </location>
    <ligand>
        <name>ATP</name>
        <dbReference type="ChEBI" id="CHEBI:30616"/>
    </ligand>
</feature>
<evidence type="ECO:0000256" key="14">
    <source>
        <dbReference type="ARBA" id="ARBA00081560"/>
    </source>
</evidence>
<comment type="subcellular location">
    <subcellularLocation>
        <location evidence="15 16">Cytoplasm</location>
    </subcellularLocation>
</comment>
<dbReference type="GO" id="GO:0051301">
    <property type="term" value="P:cell division"/>
    <property type="evidence" value="ECO:0007669"/>
    <property type="project" value="UniProtKB-KW"/>
</dbReference>
<evidence type="ECO:0000256" key="11">
    <source>
        <dbReference type="ARBA" id="ARBA00072883"/>
    </source>
</evidence>
<evidence type="ECO:0000313" key="21">
    <source>
        <dbReference type="Proteomes" id="UP000007488"/>
    </source>
</evidence>
<evidence type="ECO:0000256" key="16">
    <source>
        <dbReference type="RuleBase" id="RU004135"/>
    </source>
</evidence>
<dbReference type="Gene3D" id="3.40.1190.10">
    <property type="entry name" value="Mur-like, catalytic domain"/>
    <property type="match status" value="1"/>
</dbReference>
<dbReference type="GO" id="GO:0005737">
    <property type="term" value="C:cytoplasm"/>
    <property type="evidence" value="ECO:0007669"/>
    <property type="project" value="UniProtKB-SubCell"/>
</dbReference>
<evidence type="ECO:0000256" key="5">
    <source>
        <dbReference type="ARBA" id="ARBA00022984"/>
    </source>
</evidence>
<feature type="domain" description="Mur ligase N-terminal catalytic" evidence="17">
    <location>
        <begin position="30"/>
        <end position="77"/>
    </location>
</feature>
<feature type="binding site" evidence="15">
    <location>
        <position position="184"/>
    </location>
    <ligand>
        <name>UDP-N-acetyl-alpha-D-muramoyl-L-alanyl-D-glutamate</name>
        <dbReference type="ChEBI" id="CHEBI:83900"/>
    </ligand>
</feature>
<dbReference type="GO" id="GO:0008360">
    <property type="term" value="P:regulation of cell shape"/>
    <property type="evidence" value="ECO:0007669"/>
    <property type="project" value="UniProtKB-KW"/>
</dbReference>
<dbReference type="InterPro" id="IPR005761">
    <property type="entry name" value="UDP-N-AcMur-Glu-dNH2Pim_ligase"/>
</dbReference>
<feature type="binding site" evidence="15">
    <location>
        <position position="37"/>
    </location>
    <ligand>
        <name>UDP-N-acetyl-alpha-D-muramoyl-L-alanyl-D-glutamate</name>
        <dbReference type="ChEBI" id="CHEBI:83900"/>
    </ligand>
</feature>
<comment type="PTM">
    <text evidence="15">Carboxylation is probably crucial for Mg(2+) binding and, consequently, for the gamma-phosphate positioning of ATP.</text>
</comment>
<feature type="domain" description="Mur ligase C-terminal" evidence="18">
    <location>
        <begin position="338"/>
        <end position="463"/>
    </location>
</feature>
<dbReference type="InterPro" id="IPR013221">
    <property type="entry name" value="Mur_ligase_cen"/>
</dbReference>
<dbReference type="GO" id="GO:0071555">
    <property type="term" value="P:cell wall organization"/>
    <property type="evidence" value="ECO:0007669"/>
    <property type="project" value="UniProtKB-KW"/>
</dbReference>
<evidence type="ECO:0000256" key="9">
    <source>
        <dbReference type="ARBA" id="ARBA00056782"/>
    </source>
</evidence>
<evidence type="ECO:0000256" key="3">
    <source>
        <dbReference type="ARBA" id="ARBA00022618"/>
    </source>
</evidence>
<feature type="binding site" evidence="15">
    <location>
        <begin position="411"/>
        <end position="414"/>
    </location>
    <ligand>
        <name>meso-2,6-diaminopimelate</name>
        <dbReference type="ChEBI" id="CHEBI:57791"/>
    </ligand>
</feature>
<dbReference type="GO" id="GO:0005524">
    <property type="term" value="F:ATP binding"/>
    <property type="evidence" value="ECO:0007669"/>
    <property type="project" value="UniProtKB-UniRule"/>
</dbReference>
<evidence type="ECO:0000256" key="10">
    <source>
        <dbReference type="ARBA" id="ARBA00066633"/>
    </source>
</evidence>
<feature type="short sequence motif" description="Meso-diaminopimelate recognition motif" evidence="15">
    <location>
        <begin position="411"/>
        <end position="414"/>
    </location>
</feature>
<keyword evidence="15" id="KW-0963">Cytoplasm</keyword>
<evidence type="ECO:0000256" key="15">
    <source>
        <dbReference type="HAMAP-Rule" id="MF_00208"/>
    </source>
</evidence>
<dbReference type="Pfam" id="PF08245">
    <property type="entry name" value="Mur_ligase_M"/>
    <property type="match status" value="1"/>
</dbReference>
<evidence type="ECO:0000256" key="4">
    <source>
        <dbReference type="ARBA" id="ARBA00022960"/>
    </source>
</evidence>
<evidence type="ECO:0000256" key="8">
    <source>
        <dbReference type="ARBA" id="ARBA00050251"/>
    </source>
</evidence>
<dbReference type="InterPro" id="IPR000713">
    <property type="entry name" value="Mur_ligase_N"/>
</dbReference>
<comment type="cofactor">
    <cofactor evidence="15">
        <name>Mg(2+)</name>
        <dbReference type="ChEBI" id="CHEBI:18420"/>
    </cofactor>
</comment>
<dbReference type="PANTHER" id="PTHR23135">
    <property type="entry name" value="MUR LIGASE FAMILY MEMBER"/>
    <property type="match status" value="1"/>
</dbReference>
<keyword evidence="15" id="KW-0460">Magnesium</keyword>
<evidence type="ECO:0000256" key="2">
    <source>
        <dbReference type="ARBA" id="ARBA00005898"/>
    </source>
</evidence>
<accession>F0SZZ4</accession>
<evidence type="ECO:0000259" key="19">
    <source>
        <dbReference type="Pfam" id="PF08245"/>
    </source>
</evidence>
<proteinExistence type="inferred from homology"/>
<evidence type="ECO:0000259" key="17">
    <source>
        <dbReference type="Pfam" id="PF01225"/>
    </source>
</evidence>
<sequence length="494" mass="53732">MRLPEKNNTLQSISDQIAGATSRGNLQVGITGAKMDSRKVIPGDIYICIPGFHADGHDFAEAAVKAGAAALAVERYLPLDVPQIKVRNIRQTAGKIAAAVFGYPSQKLELIGVTGTNGKTTVTHLIESIAQENGKKTGLIGTLGSRIGNRGIPGQHTTPESAEIQDLLNQMVEEGVNTAVMEVSSHALDLGRIVGCRFDTAIFTNLTQDHLDYHQSMEEYLAAKGLLFAQMSGEKPGQKAILNADDQASEYLMTKTSCRVVTYGIEKKADYQAEKIVLSDKGIYFDLVYKKIREKVFFATPGKFSVYNVLAAYAWALDNGYESEKVQKALCNLQGVPGRFQSIRKGQPFLVIIDYAHTPDGLENVLSTAREITGRRLITVFGCGGDRDRGKRPLMAEAASGWSDYVIVTSDNPRTEDPEKIIGDILPGMGKVDYEVIVDRRRAIHRACTMAGEGDTVLIAGKGHEDYQIIGTSKIHFDDKEEASAALRSKGYAG</sequence>
<evidence type="ECO:0000256" key="12">
    <source>
        <dbReference type="ARBA" id="ARBA00075482"/>
    </source>
</evidence>
<dbReference type="NCBIfam" id="NF001126">
    <property type="entry name" value="PRK00139.1-4"/>
    <property type="match status" value="1"/>
</dbReference>
<keyword evidence="4 15" id="KW-0133">Cell shape</keyword>
<dbReference type="SUPFAM" id="SSF63418">
    <property type="entry name" value="MurE/MurF N-terminal domain"/>
    <property type="match status" value="1"/>
</dbReference>
<dbReference type="HAMAP" id="MF_00208">
    <property type="entry name" value="MurE"/>
    <property type="match status" value="1"/>
</dbReference>
<dbReference type="GO" id="GO:0000287">
    <property type="term" value="F:magnesium ion binding"/>
    <property type="evidence" value="ECO:0007669"/>
    <property type="project" value="UniProtKB-UniRule"/>
</dbReference>
<dbReference type="HOGENOM" id="CLU_022291_4_1_9"/>
<dbReference type="NCBIfam" id="TIGR01085">
    <property type="entry name" value="murE"/>
    <property type="match status" value="1"/>
</dbReference>
<dbReference type="InterPro" id="IPR036565">
    <property type="entry name" value="Mur-like_cat_sf"/>
</dbReference>
<dbReference type="Gene3D" id="3.90.190.20">
    <property type="entry name" value="Mur ligase, C-terminal domain"/>
    <property type="match status" value="1"/>
</dbReference>
<evidence type="ECO:0000256" key="7">
    <source>
        <dbReference type="ARBA" id="ARBA00023316"/>
    </source>
</evidence>
<dbReference type="PANTHER" id="PTHR23135:SF4">
    <property type="entry name" value="UDP-N-ACETYLMURAMOYL-L-ALANYL-D-GLUTAMATE--2,6-DIAMINOPIMELATE LIGASE MURE HOMOLOG, CHLOROPLASTIC"/>
    <property type="match status" value="1"/>
</dbReference>
<evidence type="ECO:0000256" key="6">
    <source>
        <dbReference type="ARBA" id="ARBA00023306"/>
    </source>
</evidence>
<reference evidence="20 21" key="1">
    <citation type="journal article" date="2011" name="Stand. Genomic Sci.">
        <title>Complete genome sequence of Syntrophobotulus glycolicus type strain (FlGlyR).</title>
        <authorList>
            <person name="Han C."/>
            <person name="Mwirichia R."/>
            <person name="Chertkov O."/>
            <person name="Held B."/>
            <person name="Lapidus A."/>
            <person name="Nolan M."/>
            <person name="Lucas S."/>
            <person name="Hammon N."/>
            <person name="Deshpande S."/>
            <person name="Cheng J.F."/>
            <person name="Tapia R."/>
            <person name="Goodwin L."/>
            <person name="Pitluck S."/>
            <person name="Huntemann M."/>
            <person name="Liolios K."/>
            <person name="Ivanova N."/>
            <person name="Pagani I."/>
            <person name="Mavromatis K."/>
            <person name="Ovchinikova G."/>
            <person name="Pati A."/>
            <person name="Chen A."/>
            <person name="Palaniappan K."/>
            <person name="Land M."/>
            <person name="Hauser L."/>
            <person name="Brambilla E.M."/>
            <person name="Rohde M."/>
            <person name="Spring S."/>
            <person name="Sikorski J."/>
            <person name="Goker M."/>
            <person name="Woyke T."/>
            <person name="Bristow J."/>
            <person name="Eisen J.A."/>
            <person name="Markowitz V."/>
            <person name="Hugenholtz P."/>
            <person name="Kyrpides N.C."/>
            <person name="Klenk H.P."/>
            <person name="Detter J.C."/>
        </authorList>
    </citation>
    <scope>NUCLEOTIDE SEQUENCE [LARGE SCALE GENOMIC DNA]</scope>
    <source>
        <strain evidence="21">DSM 8271 / FlGlyR</strain>
    </source>
</reference>
<comment type="function">
    <text evidence="9 15">Catalyzes the addition of meso-diaminopimelic acid to the nucleotide precursor UDP-N-acetylmuramoyl-L-alanyl-D-glutamate (UMAG) in the biosynthesis of bacterial cell-wall peptidoglycan.</text>
</comment>
<protein>
    <recommendedName>
        <fullName evidence="11 15">UDP-N-acetylmuramoyl-L-alanyl-D-glutamate--2,6-diaminopimelate ligase</fullName>
        <ecNumber evidence="10 15">6.3.2.13</ecNumber>
    </recommendedName>
    <alternativeName>
        <fullName evidence="12 15">Meso-A2pm-adding enzyme</fullName>
    </alternativeName>
    <alternativeName>
        <fullName evidence="13 15">Meso-diaminopimelate-adding enzyme</fullName>
    </alternativeName>
    <alternativeName>
        <fullName evidence="14 15">UDP-MurNAc-L-Ala-D-Glu:meso-diaminopimelate ligase</fullName>
    </alternativeName>
    <alternativeName>
        <fullName evidence="15">UDP-MurNAc-tripeptide synthetase</fullName>
    </alternativeName>
    <alternativeName>
        <fullName evidence="15">UDP-N-acetylmuramyl-tripeptide synthetase</fullName>
    </alternativeName>
</protein>
<comment type="similarity">
    <text evidence="2 15">Belongs to the MurCDEF family. MurE subfamily.</text>
</comment>
<dbReference type="InterPro" id="IPR036615">
    <property type="entry name" value="Mur_ligase_C_dom_sf"/>
</dbReference>
<gene>
    <name evidence="15" type="primary">murE</name>
    <name evidence="20" type="ordered locus">Sgly_0643</name>
</gene>
<dbReference type="EMBL" id="CP002547">
    <property type="protein sequence ID" value="ADY55005.1"/>
    <property type="molecule type" value="Genomic_DNA"/>
</dbReference>
<dbReference type="STRING" id="645991.Sgly_0643"/>
<dbReference type="UniPathway" id="UPA00219"/>
<comment type="catalytic activity">
    <reaction evidence="8 15">
        <text>UDP-N-acetyl-alpha-D-muramoyl-L-alanyl-D-glutamate + meso-2,6-diaminopimelate + ATP = UDP-N-acetyl-alpha-D-muramoyl-L-alanyl-gamma-D-glutamyl-meso-2,6-diaminopimelate + ADP + phosphate + H(+)</text>
        <dbReference type="Rhea" id="RHEA:23676"/>
        <dbReference type="ChEBI" id="CHEBI:15378"/>
        <dbReference type="ChEBI" id="CHEBI:30616"/>
        <dbReference type="ChEBI" id="CHEBI:43474"/>
        <dbReference type="ChEBI" id="CHEBI:57791"/>
        <dbReference type="ChEBI" id="CHEBI:83900"/>
        <dbReference type="ChEBI" id="CHEBI:83905"/>
        <dbReference type="ChEBI" id="CHEBI:456216"/>
        <dbReference type="EC" id="6.3.2.13"/>
    </reaction>
</comment>
<dbReference type="NCBIfam" id="NF001124">
    <property type="entry name" value="PRK00139.1-2"/>
    <property type="match status" value="1"/>
</dbReference>
<keyword evidence="7 15" id="KW-0961">Cell wall biogenesis/degradation</keyword>
<organism evidence="20 21">
    <name type="scientific">Syntrophobotulus glycolicus (strain DSM 8271 / FlGlyR)</name>
    <dbReference type="NCBI Taxonomy" id="645991"/>
    <lineage>
        <taxon>Bacteria</taxon>
        <taxon>Bacillati</taxon>
        <taxon>Bacillota</taxon>
        <taxon>Clostridia</taxon>
        <taxon>Eubacteriales</taxon>
        <taxon>Desulfitobacteriaceae</taxon>
        <taxon>Syntrophobotulus</taxon>
    </lineage>
</organism>
<dbReference type="FunFam" id="3.90.190.20:FF:000006">
    <property type="entry name" value="UDP-N-acetylmuramoyl-L-alanyl-D-glutamate--2,6-diaminopimelate ligase"/>
    <property type="match status" value="1"/>
</dbReference>
<dbReference type="OrthoDB" id="9800958at2"/>
<dbReference type="GO" id="GO:0009252">
    <property type="term" value="P:peptidoglycan biosynthetic process"/>
    <property type="evidence" value="ECO:0007669"/>
    <property type="project" value="UniProtKB-UniRule"/>
</dbReference>
<evidence type="ECO:0000256" key="13">
    <source>
        <dbReference type="ARBA" id="ARBA00076158"/>
    </source>
</evidence>
<dbReference type="Pfam" id="PF01225">
    <property type="entry name" value="Mur_ligase"/>
    <property type="match status" value="1"/>
</dbReference>
<keyword evidence="6 15" id="KW-0131">Cell cycle</keyword>
<feature type="domain" description="Mur ligase central" evidence="19">
    <location>
        <begin position="113"/>
        <end position="315"/>
    </location>
</feature>
<keyword evidence="5 15" id="KW-0573">Peptidoglycan synthesis</keyword>
<feature type="binding site" evidence="15">
    <location>
        <position position="461"/>
    </location>
    <ligand>
        <name>meso-2,6-diaminopimelate</name>
        <dbReference type="ChEBI" id="CHEBI:57791"/>
    </ligand>
</feature>
<dbReference type="KEGG" id="sgy:Sgly_0643"/>
<evidence type="ECO:0000256" key="1">
    <source>
        <dbReference type="ARBA" id="ARBA00004752"/>
    </source>
</evidence>
<dbReference type="Gene3D" id="3.40.1390.10">
    <property type="entry name" value="MurE/MurF, N-terminal domain"/>
    <property type="match status" value="1"/>
</dbReference>
<evidence type="ECO:0000313" key="20">
    <source>
        <dbReference type="EMBL" id="ADY55005.1"/>
    </source>
</evidence>
<dbReference type="Proteomes" id="UP000007488">
    <property type="component" value="Chromosome"/>
</dbReference>
<dbReference type="GO" id="GO:0008765">
    <property type="term" value="F:UDP-N-acetylmuramoylalanyl-D-glutamate-2,6-diaminopimelate ligase activity"/>
    <property type="evidence" value="ECO:0007669"/>
    <property type="project" value="UniProtKB-UniRule"/>
</dbReference>
<dbReference type="RefSeq" id="WP_013623876.1">
    <property type="nucleotide sequence ID" value="NC_015172.1"/>
</dbReference>
<keyword evidence="21" id="KW-1185">Reference proteome</keyword>
<keyword evidence="15 20" id="KW-0436">Ligase</keyword>
<dbReference type="InterPro" id="IPR035911">
    <property type="entry name" value="MurE/MurF_N"/>
</dbReference>
<feature type="modified residue" description="N6-carboxylysine" evidence="15">
    <location>
        <position position="224"/>
    </location>
</feature>
<dbReference type="InterPro" id="IPR004101">
    <property type="entry name" value="Mur_ligase_C"/>
</dbReference>
<keyword evidence="15" id="KW-0067">ATP-binding</keyword>
<dbReference type="AlphaFoldDB" id="F0SZZ4"/>
<feature type="binding site" evidence="15">
    <location>
        <position position="387"/>
    </location>
    <ligand>
        <name>meso-2,6-diaminopimelate</name>
        <dbReference type="ChEBI" id="CHEBI:57791"/>
    </ligand>
</feature>
<feature type="binding site" evidence="15">
    <location>
        <position position="465"/>
    </location>
    <ligand>
        <name>meso-2,6-diaminopimelate</name>
        <dbReference type="ChEBI" id="CHEBI:57791"/>
    </ligand>
</feature>
<keyword evidence="15" id="KW-0547">Nucleotide-binding</keyword>
<dbReference type="SUPFAM" id="SSF53244">
    <property type="entry name" value="MurD-like peptide ligases, peptide-binding domain"/>
    <property type="match status" value="1"/>
</dbReference>
<dbReference type="Pfam" id="PF02875">
    <property type="entry name" value="Mur_ligase_C"/>
    <property type="match status" value="1"/>
</dbReference>
<feature type="binding site" evidence="15">
    <location>
        <position position="192"/>
    </location>
    <ligand>
        <name>UDP-N-acetyl-alpha-D-muramoyl-L-alanyl-D-glutamate</name>
        <dbReference type="ChEBI" id="CHEBI:83900"/>
    </ligand>
</feature>
<dbReference type="SUPFAM" id="SSF53623">
    <property type="entry name" value="MurD-like peptide ligases, catalytic domain"/>
    <property type="match status" value="1"/>
</dbReference>
<name>F0SZZ4_SYNGF</name>
<dbReference type="EC" id="6.3.2.13" evidence="10 15"/>
<dbReference type="eggNOG" id="COG0769">
    <property type="taxonomic scope" value="Bacteria"/>
</dbReference>